<dbReference type="VEuPathDB" id="FungiDB:GGTG_08070"/>
<name>J3P3I4_GAET3</name>
<dbReference type="OrthoDB" id="10577231at2759"/>
<feature type="coiled-coil region" evidence="1">
    <location>
        <begin position="317"/>
        <end position="401"/>
    </location>
</feature>
<reference evidence="4" key="5">
    <citation type="submission" date="2018-04" db="UniProtKB">
        <authorList>
            <consortium name="EnsemblFungi"/>
        </authorList>
    </citation>
    <scope>IDENTIFICATION</scope>
    <source>
        <strain evidence="4">R3-111a-1</strain>
    </source>
</reference>
<dbReference type="eggNOG" id="ENOG502RN3U">
    <property type="taxonomic scope" value="Eukaryota"/>
</dbReference>
<feature type="compositionally biased region" description="Low complexity" evidence="2">
    <location>
        <begin position="200"/>
        <end position="215"/>
    </location>
</feature>
<proteinExistence type="predicted"/>
<dbReference type="GeneID" id="20348528"/>
<dbReference type="EnsemblFungi" id="EJT74226">
    <property type="protein sequence ID" value="EJT74226"/>
    <property type="gene ID" value="GGTG_08070"/>
</dbReference>
<dbReference type="HOGENOM" id="CLU_642573_0_0_1"/>
<dbReference type="Proteomes" id="UP000006039">
    <property type="component" value="Unassembled WGS sequence"/>
</dbReference>
<sequence length="427" mass="46576">MSLPPGFHIATDTTDELKAAFKAAGGGMLPEPTDEEWQALLEWSQPGTKPPPKAVSYAVRCYRREGSRPRTLPRARILRICNELLGMDLAGCYSVFRRGGQKIWQVDKLAEYIGKEYGIRSGRIDIANPKARRANNSWARVLGLLSAELLIAKILGTTIGAIDRGYELPWDTINPCNAVLNRTSIRDEISVFLSSSPNLSGVSAGLDGDGASDNGSGRDDSDDHSGSLAEREPKRPRLATATPPPTSPEVIASQPGNASQPTPPPANPEVIASQPDNTAQPNSDQRSERPALTDGQQPKPADPQLSRPSPKNMLSKARELVNDLDDYHEKLASAQNEVEALRAELALKDKQLEACDQEGYARWKKANSLCEELDAESERMKNELDRVLVEYQERNDKLAAKICLALGGHGAILPAFKDRASVKREGM</sequence>
<keyword evidence="5" id="KW-1185">Reference proteome</keyword>
<evidence type="ECO:0000313" key="3">
    <source>
        <dbReference type="EMBL" id="EJT74226.1"/>
    </source>
</evidence>
<dbReference type="EMBL" id="GL385398">
    <property type="protein sequence ID" value="EJT74226.1"/>
    <property type="molecule type" value="Genomic_DNA"/>
</dbReference>
<gene>
    <name evidence="4" type="primary">20348528</name>
    <name evidence="3" type="ORF">GGTG_08070</name>
</gene>
<reference evidence="3" key="2">
    <citation type="submission" date="2010-07" db="EMBL/GenBank/DDBJ databases">
        <authorList>
            <consortium name="The Broad Institute Genome Sequencing Platform"/>
            <consortium name="Broad Institute Genome Sequencing Center for Infectious Disease"/>
            <person name="Ma L.-J."/>
            <person name="Dead R."/>
            <person name="Young S."/>
            <person name="Zeng Q."/>
            <person name="Koehrsen M."/>
            <person name="Alvarado L."/>
            <person name="Berlin A."/>
            <person name="Chapman S.B."/>
            <person name="Chen Z."/>
            <person name="Freedman E."/>
            <person name="Gellesch M."/>
            <person name="Goldberg J."/>
            <person name="Griggs A."/>
            <person name="Gujja S."/>
            <person name="Heilman E.R."/>
            <person name="Heiman D."/>
            <person name="Hepburn T."/>
            <person name="Howarth C."/>
            <person name="Jen D."/>
            <person name="Larson L."/>
            <person name="Mehta T."/>
            <person name="Neiman D."/>
            <person name="Pearson M."/>
            <person name="Roberts A."/>
            <person name="Saif S."/>
            <person name="Shea T."/>
            <person name="Shenoy N."/>
            <person name="Sisk P."/>
            <person name="Stolte C."/>
            <person name="Sykes S."/>
            <person name="Walk T."/>
            <person name="White J."/>
            <person name="Yandava C."/>
            <person name="Haas B."/>
            <person name="Nusbaum C."/>
            <person name="Birren B."/>
        </authorList>
    </citation>
    <scope>NUCLEOTIDE SEQUENCE</scope>
    <source>
        <strain evidence="3">R3-111a-1</strain>
    </source>
</reference>
<evidence type="ECO:0000313" key="5">
    <source>
        <dbReference type="Proteomes" id="UP000006039"/>
    </source>
</evidence>
<feature type="region of interest" description="Disordered" evidence="2">
    <location>
        <begin position="200"/>
        <end position="311"/>
    </location>
</feature>
<dbReference type="AlphaFoldDB" id="J3P3I4"/>
<organism evidence="3">
    <name type="scientific">Gaeumannomyces tritici (strain R3-111a-1)</name>
    <name type="common">Wheat and barley take-all root rot fungus</name>
    <name type="synonym">Gaeumannomyces graminis var. tritici</name>
    <dbReference type="NCBI Taxonomy" id="644352"/>
    <lineage>
        <taxon>Eukaryota</taxon>
        <taxon>Fungi</taxon>
        <taxon>Dikarya</taxon>
        <taxon>Ascomycota</taxon>
        <taxon>Pezizomycotina</taxon>
        <taxon>Sordariomycetes</taxon>
        <taxon>Sordariomycetidae</taxon>
        <taxon>Magnaporthales</taxon>
        <taxon>Magnaporthaceae</taxon>
        <taxon>Gaeumannomyces</taxon>
    </lineage>
</organism>
<dbReference type="RefSeq" id="XP_009224170.1">
    <property type="nucleotide sequence ID" value="XM_009225906.1"/>
</dbReference>
<feature type="compositionally biased region" description="Basic and acidic residues" evidence="2">
    <location>
        <begin position="216"/>
        <end position="235"/>
    </location>
</feature>
<reference evidence="5" key="1">
    <citation type="submission" date="2010-07" db="EMBL/GenBank/DDBJ databases">
        <title>The genome sequence of Gaeumannomyces graminis var. tritici strain R3-111a-1.</title>
        <authorList>
            <consortium name="The Broad Institute Genome Sequencing Platform"/>
            <person name="Ma L.-J."/>
            <person name="Dead R."/>
            <person name="Young S."/>
            <person name="Zeng Q."/>
            <person name="Koehrsen M."/>
            <person name="Alvarado L."/>
            <person name="Berlin A."/>
            <person name="Chapman S.B."/>
            <person name="Chen Z."/>
            <person name="Freedman E."/>
            <person name="Gellesch M."/>
            <person name="Goldberg J."/>
            <person name="Griggs A."/>
            <person name="Gujja S."/>
            <person name="Heilman E.R."/>
            <person name="Heiman D."/>
            <person name="Hepburn T."/>
            <person name="Howarth C."/>
            <person name="Jen D."/>
            <person name="Larson L."/>
            <person name="Mehta T."/>
            <person name="Neiman D."/>
            <person name="Pearson M."/>
            <person name="Roberts A."/>
            <person name="Saif S."/>
            <person name="Shea T."/>
            <person name="Shenoy N."/>
            <person name="Sisk P."/>
            <person name="Stolte C."/>
            <person name="Sykes S."/>
            <person name="Walk T."/>
            <person name="White J."/>
            <person name="Yandava C."/>
            <person name="Haas B."/>
            <person name="Nusbaum C."/>
            <person name="Birren B."/>
        </authorList>
    </citation>
    <scope>NUCLEOTIDE SEQUENCE [LARGE SCALE GENOMIC DNA]</scope>
    <source>
        <strain evidence="5">R3-111a-1</strain>
    </source>
</reference>
<reference evidence="3" key="3">
    <citation type="submission" date="2010-09" db="EMBL/GenBank/DDBJ databases">
        <title>Annotation of Gaeumannomyces graminis var. tritici R3-111a-1.</title>
        <authorList>
            <consortium name="The Broad Institute Genome Sequencing Platform"/>
            <person name="Ma L.-J."/>
            <person name="Dead R."/>
            <person name="Young S.K."/>
            <person name="Zeng Q."/>
            <person name="Gargeya S."/>
            <person name="Fitzgerald M."/>
            <person name="Haas B."/>
            <person name="Abouelleil A."/>
            <person name="Alvarado L."/>
            <person name="Arachchi H.M."/>
            <person name="Berlin A."/>
            <person name="Brown A."/>
            <person name="Chapman S.B."/>
            <person name="Chen Z."/>
            <person name="Dunbar C."/>
            <person name="Freedman E."/>
            <person name="Gearin G."/>
            <person name="Gellesch M."/>
            <person name="Goldberg J."/>
            <person name="Griggs A."/>
            <person name="Gujja S."/>
            <person name="Heiman D."/>
            <person name="Howarth C."/>
            <person name="Larson L."/>
            <person name="Lui A."/>
            <person name="MacDonald P.J.P."/>
            <person name="Mehta T."/>
            <person name="Montmayeur A."/>
            <person name="Murphy C."/>
            <person name="Neiman D."/>
            <person name="Pearson M."/>
            <person name="Priest M."/>
            <person name="Roberts A."/>
            <person name="Saif S."/>
            <person name="Shea T."/>
            <person name="Shenoy N."/>
            <person name="Sisk P."/>
            <person name="Stolte C."/>
            <person name="Sykes S."/>
            <person name="Yandava C."/>
            <person name="Wortman J."/>
            <person name="Nusbaum C."/>
            <person name="Birren B."/>
        </authorList>
    </citation>
    <scope>NUCLEOTIDE SEQUENCE</scope>
    <source>
        <strain evidence="3">R3-111a-1</strain>
    </source>
</reference>
<evidence type="ECO:0000313" key="4">
    <source>
        <dbReference type="EnsemblFungi" id="EJT74226"/>
    </source>
</evidence>
<evidence type="ECO:0000256" key="1">
    <source>
        <dbReference type="SAM" id="Coils"/>
    </source>
</evidence>
<keyword evidence="1" id="KW-0175">Coiled coil</keyword>
<accession>J3P3I4</accession>
<evidence type="ECO:0000256" key="2">
    <source>
        <dbReference type="SAM" id="MobiDB-lite"/>
    </source>
</evidence>
<protein>
    <submittedName>
        <fullName evidence="3 4">Uncharacterized protein</fullName>
    </submittedName>
</protein>
<feature type="compositionally biased region" description="Polar residues" evidence="2">
    <location>
        <begin position="274"/>
        <end position="284"/>
    </location>
</feature>
<reference evidence="4" key="4">
    <citation type="journal article" date="2015" name="G3 (Bethesda)">
        <title>Genome sequences of three phytopathogenic species of the Magnaporthaceae family of fungi.</title>
        <authorList>
            <person name="Okagaki L.H."/>
            <person name="Nunes C.C."/>
            <person name="Sailsbery J."/>
            <person name="Clay B."/>
            <person name="Brown D."/>
            <person name="John T."/>
            <person name="Oh Y."/>
            <person name="Young N."/>
            <person name="Fitzgerald M."/>
            <person name="Haas B.J."/>
            <person name="Zeng Q."/>
            <person name="Young S."/>
            <person name="Adiconis X."/>
            <person name="Fan L."/>
            <person name="Levin J.Z."/>
            <person name="Mitchell T.K."/>
            <person name="Okubara P.A."/>
            <person name="Farman M.L."/>
            <person name="Kohn L.M."/>
            <person name="Birren B."/>
            <person name="Ma L.-J."/>
            <person name="Dean R.A."/>
        </authorList>
    </citation>
    <scope>NUCLEOTIDE SEQUENCE</scope>
    <source>
        <strain evidence="4">R3-111a-1</strain>
    </source>
</reference>